<dbReference type="OrthoDB" id="10264655at2759"/>
<keyword evidence="2" id="KW-0131">Cell cycle</keyword>
<feature type="domain" description="Cyclin N-terminal" evidence="3">
    <location>
        <begin position="17"/>
        <end position="148"/>
    </location>
</feature>
<dbReference type="AlphaFoldDB" id="A0A1S4AD15"/>
<gene>
    <name evidence="4" type="primary">LOC107796258</name>
</gene>
<dbReference type="FunFam" id="1.10.472.10:FF:000068">
    <property type="entry name" value="Cyclin-L1-1 isoform A"/>
    <property type="match status" value="1"/>
</dbReference>
<dbReference type="GO" id="GO:0051301">
    <property type="term" value="P:cell division"/>
    <property type="evidence" value="ECO:0007669"/>
    <property type="project" value="UniProtKB-KW"/>
</dbReference>
<proteinExistence type="predicted"/>
<evidence type="ECO:0000259" key="3">
    <source>
        <dbReference type="Pfam" id="PF00134"/>
    </source>
</evidence>
<dbReference type="KEGG" id="nta:107796258"/>
<evidence type="ECO:0000256" key="2">
    <source>
        <dbReference type="ARBA" id="ARBA00023306"/>
    </source>
</evidence>
<dbReference type="SMR" id="A0A1S4AD15"/>
<dbReference type="Pfam" id="PF00134">
    <property type="entry name" value="Cyclin_N"/>
    <property type="match status" value="1"/>
</dbReference>
<dbReference type="GO" id="GO:0005634">
    <property type="term" value="C:nucleus"/>
    <property type="evidence" value="ECO:0000318"/>
    <property type="project" value="GO_Central"/>
</dbReference>
<evidence type="ECO:0000256" key="1">
    <source>
        <dbReference type="ARBA" id="ARBA00022618"/>
    </source>
</evidence>
<keyword evidence="1" id="KW-0132">Cell division</keyword>
<dbReference type="RefSeq" id="XP_016474496.1">
    <property type="nucleotide sequence ID" value="XM_016619010.1"/>
</dbReference>
<dbReference type="InterPro" id="IPR036915">
    <property type="entry name" value="Cyclin-like_sf"/>
</dbReference>
<dbReference type="PANTHER" id="PTHR10026">
    <property type="entry name" value="CYCLIN"/>
    <property type="match status" value="1"/>
</dbReference>
<accession>A0A1S4AD15</accession>
<dbReference type="InterPro" id="IPR006671">
    <property type="entry name" value="Cyclin_N"/>
</dbReference>
<organism evidence="4">
    <name type="scientific">Nicotiana tabacum</name>
    <name type="common">Common tobacco</name>
    <dbReference type="NCBI Taxonomy" id="4097"/>
    <lineage>
        <taxon>Eukaryota</taxon>
        <taxon>Viridiplantae</taxon>
        <taxon>Streptophyta</taxon>
        <taxon>Embryophyta</taxon>
        <taxon>Tracheophyta</taxon>
        <taxon>Spermatophyta</taxon>
        <taxon>Magnoliopsida</taxon>
        <taxon>eudicotyledons</taxon>
        <taxon>Gunneridae</taxon>
        <taxon>Pentapetalae</taxon>
        <taxon>asterids</taxon>
        <taxon>lamiids</taxon>
        <taxon>Solanales</taxon>
        <taxon>Solanaceae</taxon>
        <taxon>Nicotianoideae</taxon>
        <taxon>Nicotianeae</taxon>
        <taxon>Nicotiana</taxon>
    </lineage>
</organism>
<dbReference type="GO" id="GO:0006357">
    <property type="term" value="P:regulation of transcription by RNA polymerase II"/>
    <property type="evidence" value="ECO:0007669"/>
    <property type="project" value="InterPro"/>
</dbReference>
<dbReference type="PIRSF" id="PIRSF036580">
    <property type="entry name" value="Cyclin_L"/>
    <property type="match status" value="1"/>
</dbReference>
<evidence type="ECO:0000313" key="4">
    <source>
        <dbReference type="RefSeq" id="XP_016474496.1"/>
    </source>
</evidence>
<dbReference type="GO" id="GO:0016538">
    <property type="term" value="F:cyclin-dependent protein serine/threonine kinase regulator activity"/>
    <property type="evidence" value="ECO:0000318"/>
    <property type="project" value="GO_Central"/>
</dbReference>
<dbReference type="PaxDb" id="4097-A0A1S4AD15"/>
<protein>
    <submittedName>
        <fullName evidence="4">Cyclin-L1-1-like</fullName>
    </submittedName>
</protein>
<dbReference type="SUPFAM" id="SSF47954">
    <property type="entry name" value="Cyclin-like"/>
    <property type="match status" value="1"/>
</dbReference>
<dbReference type="Gene3D" id="1.10.472.10">
    <property type="entry name" value="Cyclin-like"/>
    <property type="match status" value="1"/>
</dbReference>
<reference evidence="4" key="1">
    <citation type="submission" date="2025-08" db="UniProtKB">
        <authorList>
            <consortium name="RefSeq"/>
        </authorList>
    </citation>
    <scope>IDENTIFICATION</scope>
</reference>
<name>A0A1S4AD15_TOBAC</name>
<dbReference type="STRING" id="4097.A0A1S4AD15"/>
<sequence>MIYMAIMDTFYLTGEQIKSSPSMKDGIDEVTETTLRIYGCDLIQESGILLKLLQVVMSTGQVLFHHFYCKKLFACFNVKRDAASCVWIASNIEEIPKKASEVLNVFHIIECRRENLPLEHLDTSAKKYDDLKAELIRTERYILIELAFICHVEHPHKFLSIYLATLELTPETELIQRAWNLVRPGENLASGPRHKGAQLV</sequence>
<dbReference type="InterPro" id="IPR043198">
    <property type="entry name" value="Cyclin/Ssn8"/>
</dbReference>
<dbReference type="OMA" id="WIASNIE"/>